<sequence>MFCFGYGRMGHGISNCTQIPPARKNKISENPPYSLALKAESKLIGKENMKFNSLLKQVGAQSSFIEGERVSPNNIKSAERGNNEVGAHRKIWNY</sequence>
<accession>A0A7J8R3U1</accession>
<organism evidence="1 2">
    <name type="scientific">Gossypium davidsonii</name>
    <name type="common">Davidson's cotton</name>
    <name type="synonym">Gossypium klotzschianum subsp. davidsonii</name>
    <dbReference type="NCBI Taxonomy" id="34287"/>
    <lineage>
        <taxon>Eukaryota</taxon>
        <taxon>Viridiplantae</taxon>
        <taxon>Streptophyta</taxon>
        <taxon>Embryophyta</taxon>
        <taxon>Tracheophyta</taxon>
        <taxon>Spermatophyta</taxon>
        <taxon>Magnoliopsida</taxon>
        <taxon>eudicotyledons</taxon>
        <taxon>Gunneridae</taxon>
        <taxon>Pentapetalae</taxon>
        <taxon>rosids</taxon>
        <taxon>malvids</taxon>
        <taxon>Malvales</taxon>
        <taxon>Malvaceae</taxon>
        <taxon>Malvoideae</taxon>
        <taxon>Gossypium</taxon>
    </lineage>
</organism>
<keyword evidence="2" id="KW-1185">Reference proteome</keyword>
<name>A0A7J8R3U1_GOSDV</name>
<protein>
    <submittedName>
        <fullName evidence="1">Uncharacterized protein</fullName>
    </submittedName>
</protein>
<reference evidence="1 2" key="1">
    <citation type="journal article" date="2019" name="Genome Biol. Evol.">
        <title>Insights into the evolution of the New World diploid cottons (Gossypium, subgenus Houzingenia) based on genome sequencing.</title>
        <authorList>
            <person name="Grover C.E."/>
            <person name="Arick M.A. 2nd"/>
            <person name="Thrash A."/>
            <person name="Conover J.L."/>
            <person name="Sanders W.S."/>
            <person name="Peterson D.G."/>
            <person name="Frelichowski J.E."/>
            <person name="Scheffler J.A."/>
            <person name="Scheffler B.E."/>
            <person name="Wendel J.F."/>
        </authorList>
    </citation>
    <scope>NUCLEOTIDE SEQUENCE [LARGE SCALE GENOMIC DNA]</scope>
    <source>
        <strain evidence="1">27</strain>
        <tissue evidence="1">Leaf</tissue>
    </source>
</reference>
<dbReference type="AlphaFoldDB" id="A0A7J8R3U1"/>
<proteinExistence type="predicted"/>
<evidence type="ECO:0000313" key="1">
    <source>
        <dbReference type="EMBL" id="MBA0608504.1"/>
    </source>
</evidence>
<dbReference type="Proteomes" id="UP000593561">
    <property type="component" value="Unassembled WGS sequence"/>
</dbReference>
<evidence type="ECO:0000313" key="2">
    <source>
        <dbReference type="Proteomes" id="UP000593561"/>
    </source>
</evidence>
<dbReference type="EMBL" id="JABFAC010000003">
    <property type="protein sequence ID" value="MBA0608504.1"/>
    <property type="molecule type" value="Genomic_DNA"/>
</dbReference>
<comment type="caution">
    <text evidence="1">The sequence shown here is derived from an EMBL/GenBank/DDBJ whole genome shotgun (WGS) entry which is preliminary data.</text>
</comment>
<gene>
    <name evidence="1" type="ORF">Godav_020717</name>
</gene>